<feature type="signal peptide" evidence="1">
    <location>
        <begin position="1"/>
        <end position="16"/>
    </location>
</feature>
<evidence type="ECO:0000313" key="2">
    <source>
        <dbReference type="EMBL" id="SFC05310.1"/>
    </source>
</evidence>
<keyword evidence="1" id="KW-0732">Signal</keyword>
<reference evidence="2 3" key="1">
    <citation type="submission" date="2016-10" db="EMBL/GenBank/DDBJ databases">
        <authorList>
            <person name="de Groot N.N."/>
        </authorList>
    </citation>
    <scope>NUCLEOTIDE SEQUENCE [LARGE SCALE GENOMIC DNA]</scope>
    <source>
        <strain evidence="2 3">DSM 6793</strain>
    </source>
</reference>
<dbReference type="OrthoDB" id="894042at2"/>
<sequence>MKRLVGIFFLTTYLLAATSCNQLLKMPALIQHFIEHKTEHKSLNFLEFLHEHYLISQKAHTDHDQDRDMALPFKVPAPMVSVFAVLPNTAQQILSLSSKLISFVKEKYPLPDNASLPAWHGTSIWQPPKYLA</sequence>
<organism evidence="2 3">
    <name type="scientific">Flexibacter flexilis DSM 6793</name>
    <dbReference type="NCBI Taxonomy" id="927664"/>
    <lineage>
        <taxon>Bacteria</taxon>
        <taxon>Pseudomonadati</taxon>
        <taxon>Bacteroidota</taxon>
        <taxon>Cytophagia</taxon>
        <taxon>Cytophagales</taxon>
        <taxon>Flexibacteraceae</taxon>
        <taxon>Flexibacter</taxon>
    </lineage>
</organism>
<dbReference type="AlphaFoldDB" id="A0A1I1G7Y8"/>
<name>A0A1I1G7Y8_9BACT</name>
<feature type="chain" id="PRO_5011588989" evidence="1">
    <location>
        <begin position="17"/>
        <end position="132"/>
    </location>
</feature>
<evidence type="ECO:0000256" key="1">
    <source>
        <dbReference type="SAM" id="SignalP"/>
    </source>
</evidence>
<proteinExistence type="predicted"/>
<dbReference type="RefSeq" id="WP_143083884.1">
    <property type="nucleotide sequence ID" value="NZ_FOLE01000002.1"/>
</dbReference>
<dbReference type="EMBL" id="FOLE01000002">
    <property type="protein sequence ID" value="SFC05310.1"/>
    <property type="molecule type" value="Genomic_DNA"/>
</dbReference>
<evidence type="ECO:0000313" key="3">
    <source>
        <dbReference type="Proteomes" id="UP000199514"/>
    </source>
</evidence>
<gene>
    <name evidence="2" type="ORF">SAMN05421780_102407</name>
</gene>
<dbReference type="STRING" id="927664.SAMN05421780_102407"/>
<keyword evidence="3" id="KW-1185">Reference proteome</keyword>
<accession>A0A1I1G7Y8</accession>
<dbReference type="PROSITE" id="PS51257">
    <property type="entry name" value="PROKAR_LIPOPROTEIN"/>
    <property type="match status" value="1"/>
</dbReference>
<dbReference type="Proteomes" id="UP000199514">
    <property type="component" value="Unassembled WGS sequence"/>
</dbReference>
<protein>
    <submittedName>
        <fullName evidence="2">Uncharacterized protein</fullName>
    </submittedName>
</protein>